<evidence type="ECO:0000313" key="4">
    <source>
        <dbReference type="Proteomes" id="UP000813385"/>
    </source>
</evidence>
<comment type="caution">
    <text evidence="3">The sequence shown here is derived from an EMBL/GenBank/DDBJ whole genome shotgun (WGS) entry which is preliminary data.</text>
</comment>
<keyword evidence="2" id="KW-0812">Transmembrane</keyword>
<sequence>MDPSNQRTKSCPPSLRSPSLTDVSGPTRPSSKAGSKSHYPLHPAVRRRLSSIENSSSSLPAHEEKASTAGDQLQVAFSHPGMPDEEYLIMMAAIKRQEELDKREERDFAMFLGSEELAEALSPFVPYLFFGFGLVVVILIVAELLRYTTGLADSS</sequence>
<reference evidence="3" key="1">
    <citation type="journal article" date="2021" name="Nat. Commun.">
        <title>Genetic determinants of endophytism in the Arabidopsis root mycobiome.</title>
        <authorList>
            <person name="Mesny F."/>
            <person name="Miyauchi S."/>
            <person name="Thiergart T."/>
            <person name="Pickel B."/>
            <person name="Atanasova L."/>
            <person name="Karlsson M."/>
            <person name="Huettel B."/>
            <person name="Barry K.W."/>
            <person name="Haridas S."/>
            <person name="Chen C."/>
            <person name="Bauer D."/>
            <person name="Andreopoulos W."/>
            <person name="Pangilinan J."/>
            <person name="LaButti K."/>
            <person name="Riley R."/>
            <person name="Lipzen A."/>
            <person name="Clum A."/>
            <person name="Drula E."/>
            <person name="Henrissat B."/>
            <person name="Kohler A."/>
            <person name="Grigoriev I.V."/>
            <person name="Martin F.M."/>
            <person name="Hacquard S."/>
        </authorList>
    </citation>
    <scope>NUCLEOTIDE SEQUENCE</scope>
    <source>
        <strain evidence="3">MPI-CAGE-AT-0016</strain>
    </source>
</reference>
<organism evidence="3 4">
    <name type="scientific">Plectosphaerella cucumerina</name>
    <dbReference type="NCBI Taxonomy" id="40658"/>
    <lineage>
        <taxon>Eukaryota</taxon>
        <taxon>Fungi</taxon>
        <taxon>Dikarya</taxon>
        <taxon>Ascomycota</taxon>
        <taxon>Pezizomycotina</taxon>
        <taxon>Sordariomycetes</taxon>
        <taxon>Hypocreomycetidae</taxon>
        <taxon>Glomerellales</taxon>
        <taxon>Plectosphaerellaceae</taxon>
        <taxon>Plectosphaerella</taxon>
    </lineage>
</organism>
<feature type="transmembrane region" description="Helical" evidence="2">
    <location>
        <begin position="124"/>
        <end position="145"/>
    </location>
</feature>
<accession>A0A8K0X4N5</accession>
<name>A0A8K0X4N5_9PEZI</name>
<proteinExistence type="predicted"/>
<feature type="compositionally biased region" description="Polar residues" evidence="1">
    <location>
        <begin position="1"/>
        <end position="34"/>
    </location>
</feature>
<evidence type="ECO:0000256" key="2">
    <source>
        <dbReference type="SAM" id="Phobius"/>
    </source>
</evidence>
<keyword evidence="4" id="KW-1185">Reference proteome</keyword>
<evidence type="ECO:0000313" key="3">
    <source>
        <dbReference type="EMBL" id="KAH7361935.1"/>
    </source>
</evidence>
<dbReference type="EMBL" id="JAGPXD010000003">
    <property type="protein sequence ID" value="KAH7361935.1"/>
    <property type="molecule type" value="Genomic_DNA"/>
</dbReference>
<dbReference type="AlphaFoldDB" id="A0A8K0X4N5"/>
<gene>
    <name evidence="3" type="ORF">B0T11DRAFT_338857</name>
</gene>
<dbReference type="Proteomes" id="UP000813385">
    <property type="component" value="Unassembled WGS sequence"/>
</dbReference>
<keyword evidence="2" id="KW-1133">Transmembrane helix</keyword>
<keyword evidence="2" id="KW-0472">Membrane</keyword>
<feature type="region of interest" description="Disordered" evidence="1">
    <location>
        <begin position="1"/>
        <end position="71"/>
    </location>
</feature>
<evidence type="ECO:0000256" key="1">
    <source>
        <dbReference type="SAM" id="MobiDB-lite"/>
    </source>
</evidence>
<protein>
    <submittedName>
        <fullName evidence="3">Uncharacterized protein</fullName>
    </submittedName>
</protein>